<dbReference type="AlphaFoldDB" id="A0A5C2RNL1"/>
<sequence>MSAHLYSPSLTSDALSLCFISSTSTEARCVCLQVQNNIFSLCFISSTSTEARCVCLQIAAIDKLLSYTYQPDVHEWSQLLHLDYYSTN</sequence>
<accession>A0A5C2RNL1</accession>
<protein>
    <submittedName>
        <fullName evidence="1">Uncharacterized protein</fullName>
    </submittedName>
</protein>
<name>A0A5C2RNL1_9APHY</name>
<evidence type="ECO:0000313" key="1">
    <source>
        <dbReference type="EMBL" id="RPD52731.1"/>
    </source>
</evidence>
<dbReference type="EMBL" id="ML122342">
    <property type="protein sequence ID" value="RPD52731.1"/>
    <property type="molecule type" value="Genomic_DNA"/>
</dbReference>
<reference evidence="1" key="1">
    <citation type="journal article" date="2018" name="Genome Biol. Evol.">
        <title>Genomics and development of Lentinus tigrinus, a white-rot wood-decaying mushroom with dimorphic fruiting bodies.</title>
        <authorList>
            <person name="Wu B."/>
            <person name="Xu Z."/>
            <person name="Knudson A."/>
            <person name="Carlson A."/>
            <person name="Chen N."/>
            <person name="Kovaka S."/>
            <person name="LaButti K."/>
            <person name="Lipzen A."/>
            <person name="Pennachio C."/>
            <person name="Riley R."/>
            <person name="Schakwitz W."/>
            <person name="Umezawa K."/>
            <person name="Ohm R.A."/>
            <person name="Grigoriev I.V."/>
            <person name="Nagy L.G."/>
            <person name="Gibbons J."/>
            <person name="Hibbett D."/>
        </authorList>
    </citation>
    <scope>NUCLEOTIDE SEQUENCE [LARGE SCALE GENOMIC DNA]</scope>
    <source>
        <strain evidence="1">ALCF2SS1-6</strain>
    </source>
</reference>
<gene>
    <name evidence="1" type="ORF">L227DRAFT_617565</name>
</gene>
<evidence type="ECO:0000313" key="2">
    <source>
        <dbReference type="Proteomes" id="UP000313359"/>
    </source>
</evidence>
<keyword evidence="2" id="KW-1185">Reference proteome</keyword>
<dbReference type="Proteomes" id="UP000313359">
    <property type="component" value="Unassembled WGS sequence"/>
</dbReference>
<organism evidence="1 2">
    <name type="scientific">Lentinus tigrinus ALCF2SS1-6</name>
    <dbReference type="NCBI Taxonomy" id="1328759"/>
    <lineage>
        <taxon>Eukaryota</taxon>
        <taxon>Fungi</taxon>
        <taxon>Dikarya</taxon>
        <taxon>Basidiomycota</taxon>
        <taxon>Agaricomycotina</taxon>
        <taxon>Agaricomycetes</taxon>
        <taxon>Polyporales</taxon>
        <taxon>Polyporaceae</taxon>
        <taxon>Lentinus</taxon>
    </lineage>
</organism>
<proteinExistence type="predicted"/>